<accession>A0ABT6GPP2</accession>
<dbReference type="InterPro" id="IPR016161">
    <property type="entry name" value="Ald_DH/histidinol_DH"/>
</dbReference>
<dbReference type="EMBL" id="JAKZMO010000006">
    <property type="protein sequence ID" value="MDG5483036.1"/>
    <property type="molecule type" value="Genomic_DNA"/>
</dbReference>
<evidence type="ECO:0000256" key="3">
    <source>
        <dbReference type="PROSITE-ProRule" id="PRU10007"/>
    </source>
</evidence>
<dbReference type="RefSeq" id="WP_278220806.1">
    <property type="nucleotide sequence ID" value="NZ_JAKZMO010000006.1"/>
</dbReference>
<dbReference type="NCBIfam" id="TIGR04284">
    <property type="entry name" value="aldehy_Rv0768"/>
    <property type="match status" value="1"/>
</dbReference>
<dbReference type="GO" id="GO:0016491">
    <property type="term" value="F:oxidoreductase activity"/>
    <property type="evidence" value="ECO:0007669"/>
    <property type="project" value="UniProtKB-KW"/>
</dbReference>
<evidence type="ECO:0000259" key="5">
    <source>
        <dbReference type="Pfam" id="PF00171"/>
    </source>
</evidence>
<reference evidence="6" key="1">
    <citation type="journal article" date="2023" name="Environ. Microbiol.">
        <title>The 2-methylpropene degradation pathway in Mycobacteriaceae family strains.</title>
        <authorList>
            <person name="Helbich S."/>
            <person name="Barrantes I."/>
            <person name="Dos Anjos Borges L.G."/>
            <person name="Pieper D.H."/>
            <person name="Vainshtein Y."/>
            <person name="Sohn K."/>
            <person name="Engesser K.H."/>
        </authorList>
    </citation>
    <scope>NUCLEOTIDE SEQUENCE</scope>
    <source>
        <strain evidence="6">IBE100</strain>
    </source>
</reference>
<feature type="domain" description="Aldehyde dehydrogenase" evidence="5">
    <location>
        <begin position="20"/>
        <end position="484"/>
    </location>
</feature>
<feature type="active site" evidence="3">
    <location>
        <position position="259"/>
    </location>
</feature>
<dbReference type="PANTHER" id="PTHR42804:SF1">
    <property type="entry name" value="ALDEHYDE DEHYDROGENASE-RELATED"/>
    <property type="match status" value="1"/>
</dbReference>
<dbReference type="InterPro" id="IPR026460">
    <property type="entry name" value="Aldehyde_dehydrogenase_Rv0768"/>
</dbReference>
<dbReference type="Gene3D" id="3.40.309.10">
    <property type="entry name" value="Aldehyde Dehydrogenase, Chain A, domain 2"/>
    <property type="match status" value="1"/>
</dbReference>
<dbReference type="SUPFAM" id="SSF53720">
    <property type="entry name" value="ALDH-like"/>
    <property type="match status" value="1"/>
</dbReference>
<proteinExistence type="inferred from homology"/>
<comment type="caution">
    <text evidence="6">The sequence shown here is derived from an EMBL/GenBank/DDBJ whole genome shotgun (WGS) entry which is preliminary data.</text>
</comment>
<evidence type="ECO:0000313" key="6">
    <source>
        <dbReference type="EMBL" id="MDG5483036.1"/>
    </source>
</evidence>
<dbReference type="PANTHER" id="PTHR42804">
    <property type="entry name" value="ALDEHYDE DEHYDROGENASE"/>
    <property type="match status" value="1"/>
</dbReference>
<evidence type="ECO:0000256" key="2">
    <source>
        <dbReference type="ARBA" id="ARBA00023002"/>
    </source>
</evidence>
<dbReference type="Proteomes" id="UP001154266">
    <property type="component" value="Unassembled WGS sequence"/>
</dbReference>
<gene>
    <name evidence="6" type="ORF">MNO81_09545</name>
</gene>
<dbReference type="CDD" id="cd07089">
    <property type="entry name" value="ALDH_CddD-AldA-like"/>
    <property type="match status" value="1"/>
</dbReference>
<protein>
    <submittedName>
        <fullName evidence="6">Aldehyde dehydrogenase</fullName>
        <ecNumber evidence="6">1.2.1.-</ecNumber>
    </submittedName>
</protein>
<dbReference type="InterPro" id="IPR015590">
    <property type="entry name" value="Aldehyde_DH_dom"/>
</dbReference>
<name>A0ABT6GPP2_MYCGU</name>
<organism evidence="6 7">
    <name type="scientific">Mycolicibacterium gadium</name>
    <name type="common">Mycobacterium gadium</name>
    <dbReference type="NCBI Taxonomy" id="1794"/>
    <lineage>
        <taxon>Bacteria</taxon>
        <taxon>Bacillati</taxon>
        <taxon>Actinomycetota</taxon>
        <taxon>Actinomycetes</taxon>
        <taxon>Mycobacteriales</taxon>
        <taxon>Mycobacteriaceae</taxon>
        <taxon>Mycolicibacterium</taxon>
    </lineage>
</organism>
<dbReference type="InterPro" id="IPR016163">
    <property type="entry name" value="Ald_DH_C"/>
</dbReference>
<keyword evidence="7" id="KW-1185">Reference proteome</keyword>
<evidence type="ECO:0000256" key="1">
    <source>
        <dbReference type="ARBA" id="ARBA00009986"/>
    </source>
</evidence>
<comment type="similarity">
    <text evidence="1 4">Belongs to the aldehyde dehydrogenase family.</text>
</comment>
<dbReference type="PROSITE" id="PS00687">
    <property type="entry name" value="ALDEHYDE_DEHYDR_GLU"/>
    <property type="match status" value="1"/>
</dbReference>
<dbReference type="Pfam" id="PF00171">
    <property type="entry name" value="Aldedh"/>
    <property type="match status" value="1"/>
</dbReference>
<dbReference type="InterPro" id="IPR029510">
    <property type="entry name" value="Ald_DH_CS_GLU"/>
</dbReference>
<dbReference type="EC" id="1.2.1.-" evidence="6"/>
<sequence length="488" mass="51261">MGILADRESRLLIDGELVAGSGGTFQTINPATEEVLGVAADASTDDMGRAIEAARRAFDETEWSTDTELRVRGIRQLQQAMRDRAEELRELAISEVGAPRMLTSMAQLEGPVEDLTFCADTAEGYQWTTDLGIAEPMGIKTRRTIAREAIGVVGAITPWNFPNQINLAKLGPALAAGNTVVLKPAPDTPWSAAILGELILEHTDIPAGVVNIVTSSDHGVGALLSKDPRVDMVSFTGSTNTGRAVMADGAPTLKKVFLELGGKSAFLVLDDADLAGACSMSAFTASMHAGQGCAITTRLVVPRARYDEAVEAAAATMAGLRPGDPNDSGTICGPVISERQRDRIQGYLDSATAEGGKFACGGGRPADRDKGFFIEPTVIAGLDNNAKVAREEIFGPVLTVIAHDGDDDAVRIANDSPYGLSGTVFSADEERAAGIAARLRVGTVNVNGGVWYSADMPFGGYKQSGLGREMGLAGFEEYLEIKAIATAV</sequence>
<evidence type="ECO:0000256" key="4">
    <source>
        <dbReference type="RuleBase" id="RU003345"/>
    </source>
</evidence>
<dbReference type="Gene3D" id="3.40.605.10">
    <property type="entry name" value="Aldehyde Dehydrogenase, Chain A, domain 1"/>
    <property type="match status" value="1"/>
</dbReference>
<keyword evidence="2 4" id="KW-0560">Oxidoreductase</keyword>
<evidence type="ECO:0000313" key="7">
    <source>
        <dbReference type="Proteomes" id="UP001154266"/>
    </source>
</evidence>
<dbReference type="InterPro" id="IPR016162">
    <property type="entry name" value="Ald_DH_N"/>
</dbReference>